<evidence type="ECO:0000313" key="3">
    <source>
        <dbReference type="Proteomes" id="UP001146351"/>
    </source>
</evidence>
<accession>A0A9W9LR08</accession>
<dbReference type="AlphaFoldDB" id="A0A9W9LR08"/>
<organism evidence="2 3">
    <name type="scientific">Penicillium capsulatum</name>
    <dbReference type="NCBI Taxonomy" id="69766"/>
    <lineage>
        <taxon>Eukaryota</taxon>
        <taxon>Fungi</taxon>
        <taxon>Dikarya</taxon>
        <taxon>Ascomycota</taxon>
        <taxon>Pezizomycotina</taxon>
        <taxon>Eurotiomycetes</taxon>
        <taxon>Eurotiomycetidae</taxon>
        <taxon>Eurotiales</taxon>
        <taxon>Aspergillaceae</taxon>
        <taxon>Penicillium</taxon>
    </lineage>
</organism>
<evidence type="ECO:0000313" key="2">
    <source>
        <dbReference type="EMBL" id="KAJ5172854.1"/>
    </source>
</evidence>
<protein>
    <submittedName>
        <fullName evidence="2">Uncharacterized protein</fullName>
    </submittedName>
</protein>
<keyword evidence="3" id="KW-1185">Reference proteome</keyword>
<feature type="region of interest" description="Disordered" evidence="1">
    <location>
        <begin position="1"/>
        <end position="22"/>
    </location>
</feature>
<dbReference type="EMBL" id="JAPQKO010000003">
    <property type="protein sequence ID" value="KAJ5172854.1"/>
    <property type="molecule type" value="Genomic_DNA"/>
</dbReference>
<reference evidence="2" key="2">
    <citation type="journal article" date="2023" name="IMA Fungus">
        <title>Comparative genomic study of the Penicillium genus elucidates a diverse pangenome and 15 lateral gene transfer events.</title>
        <authorList>
            <person name="Petersen C."/>
            <person name="Sorensen T."/>
            <person name="Nielsen M.R."/>
            <person name="Sondergaard T.E."/>
            <person name="Sorensen J.L."/>
            <person name="Fitzpatrick D.A."/>
            <person name="Frisvad J.C."/>
            <person name="Nielsen K.L."/>
        </authorList>
    </citation>
    <scope>NUCLEOTIDE SEQUENCE</scope>
    <source>
        <strain evidence="2">IBT 21917</strain>
    </source>
</reference>
<evidence type="ECO:0000256" key="1">
    <source>
        <dbReference type="SAM" id="MobiDB-lite"/>
    </source>
</evidence>
<sequence>MVASRILKHADQPNSTRGRLDTGITATTDRELKHLSGAVLEGFQRLLLLAHIAEDQNETMEQNAARAVHGLLDTSVDRYTIIGNVIFLDEKIVPAVHKACQDLAASIRRLGGWLQDLEDVGCVFPRCIRHIYRTVSNLVSVSVILGGSLAQIRILVGAVRHRLYAMLA</sequence>
<gene>
    <name evidence="2" type="ORF">N7492_005447</name>
</gene>
<dbReference type="Proteomes" id="UP001146351">
    <property type="component" value="Unassembled WGS sequence"/>
</dbReference>
<reference evidence="2" key="1">
    <citation type="submission" date="2022-11" db="EMBL/GenBank/DDBJ databases">
        <authorList>
            <person name="Petersen C."/>
        </authorList>
    </citation>
    <scope>NUCLEOTIDE SEQUENCE</scope>
    <source>
        <strain evidence="2">IBT 21917</strain>
    </source>
</reference>
<comment type="caution">
    <text evidence="2">The sequence shown here is derived from an EMBL/GenBank/DDBJ whole genome shotgun (WGS) entry which is preliminary data.</text>
</comment>
<name>A0A9W9LR08_9EURO</name>
<proteinExistence type="predicted"/>